<dbReference type="eggNOG" id="ENOG502SRI1">
    <property type="taxonomic scope" value="Eukaryota"/>
</dbReference>
<accession>K7FL54</accession>
<dbReference type="Proteomes" id="UP000007267">
    <property type="component" value="Unassembled WGS sequence"/>
</dbReference>
<dbReference type="Gene3D" id="2.10.60.10">
    <property type="entry name" value="CD59"/>
    <property type="match status" value="2"/>
</dbReference>
<dbReference type="OMA" id="ESACYAK"/>
<evidence type="ECO:0000256" key="3">
    <source>
        <dbReference type="ARBA" id="ARBA00022525"/>
    </source>
</evidence>
<name>K7FL54_PELSI</name>
<comment type="similarity">
    <text evidence="2">Belongs to the CNF-like-inhibitor family.</text>
</comment>
<dbReference type="GO" id="GO:0004859">
    <property type="term" value="F:phospholipase inhibitor activity"/>
    <property type="evidence" value="ECO:0007669"/>
    <property type="project" value="InterPro"/>
</dbReference>
<evidence type="ECO:0000313" key="8">
    <source>
        <dbReference type="Ensembl" id="ENSPSIP00000008764.1"/>
    </source>
</evidence>
<reference evidence="8" key="3">
    <citation type="submission" date="2025-08" db="UniProtKB">
        <authorList>
            <consortium name="Ensembl"/>
        </authorList>
    </citation>
    <scope>IDENTIFICATION</scope>
</reference>
<evidence type="ECO:0000259" key="6">
    <source>
        <dbReference type="Pfam" id="PF00021"/>
    </source>
</evidence>
<reference evidence="9" key="2">
    <citation type="journal article" date="2013" name="Nat. Genet.">
        <title>The draft genomes of soft-shell turtle and green sea turtle yield insights into the development and evolution of the turtle-specific body plan.</title>
        <authorList>
            <person name="Wang Z."/>
            <person name="Pascual-Anaya J."/>
            <person name="Zadissa A."/>
            <person name="Li W."/>
            <person name="Niimura Y."/>
            <person name="Huang Z."/>
            <person name="Li C."/>
            <person name="White S."/>
            <person name="Xiong Z."/>
            <person name="Fang D."/>
            <person name="Wang B."/>
            <person name="Ming Y."/>
            <person name="Chen Y."/>
            <person name="Zheng Y."/>
            <person name="Kuraku S."/>
            <person name="Pignatelli M."/>
            <person name="Herrero J."/>
            <person name="Beal K."/>
            <person name="Nozawa M."/>
            <person name="Li Q."/>
            <person name="Wang J."/>
            <person name="Zhang H."/>
            <person name="Yu L."/>
            <person name="Shigenobu S."/>
            <person name="Wang J."/>
            <person name="Liu J."/>
            <person name="Flicek P."/>
            <person name="Searle S."/>
            <person name="Wang J."/>
            <person name="Kuratani S."/>
            <person name="Yin Y."/>
            <person name="Aken B."/>
            <person name="Zhang G."/>
            <person name="Irie N."/>
        </authorList>
    </citation>
    <scope>NUCLEOTIDE SEQUENCE [LARGE SCALE GENOMIC DNA]</scope>
    <source>
        <strain evidence="9">Daiwa-1</strain>
    </source>
</reference>
<keyword evidence="4" id="KW-1015">Disulfide bond</keyword>
<dbReference type="InterPro" id="IPR004126">
    <property type="entry name" value="PLipase_A2_inh_N"/>
</dbReference>
<dbReference type="Ensembl" id="ENSPSIT00000008810.1">
    <property type="protein sequence ID" value="ENSPSIP00000008764.1"/>
    <property type="gene ID" value="ENSPSIG00000007907.1"/>
</dbReference>
<dbReference type="InterPro" id="IPR016054">
    <property type="entry name" value="LY6_UPA_recep-like"/>
</dbReference>
<dbReference type="GO" id="GO:0005576">
    <property type="term" value="C:extracellular region"/>
    <property type="evidence" value="ECO:0007669"/>
    <property type="project" value="UniProtKB-SubCell"/>
</dbReference>
<dbReference type="EMBL" id="AGCU01175102">
    <property type="status" value="NOT_ANNOTATED_CDS"/>
    <property type="molecule type" value="Genomic_DNA"/>
</dbReference>
<dbReference type="HOGENOM" id="CLU_094248_0_0_1"/>
<feature type="chain" id="PRO_5003901926" description="UPAR/Ly6 domain-containing protein" evidence="5">
    <location>
        <begin position="20"/>
        <end position="197"/>
    </location>
</feature>
<reference evidence="9" key="1">
    <citation type="submission" date="2011-10" db="EMBL/GenBank/DDBJ databases">
        <authorList>
            <consortium name="Soft-shell Turtle Genome Consortium"/>
        </authorList>
    </citation>
    <scope>NUCLEOTIDE SEQUENCE [LARGE SCALE GENOMIC DNA]</scope>
    <source>
        <strain evidence="9">Daiwa-1</strain>
    </source>
</reference>
<dbReference type="AlphaFoldDB" id="K7FL54"/>
<dbReference type="Pfam" id="PF00021">
    <property type="entry name" value="UPAR_LY6"/>
    <property type="match status" value="1"/>
</dbReference>
<evidence type="ECO:0000256" key="5">
    <source>
        <dbReference type="SAM" id="SignalP"/>
    </source>
</evidence>
<dbReference type="InterPro" id="IPR050918">
    <property type="entry name" value="CNF-like_PLA2_Inhibitor"/>
</dbReference>
<feature type="domain" description="Phospholipase A2 inhibitor N-terminal" evidence="7">
    <location>
        <begin position="21"/>
        <end position="101"/>
    </location>
</feature>
<dbReference type="PANTHER" id="PTHR20914">
    <property type="entry name" value="LY6/PLAUR DOMAIN-CONTAINING PROTEIN 8"/>
    <property type="match status" value="1"/>
</dbReference>
<comment type="subcellular location">
    <subcellularLocation>
        <location evidence="1">Secreted</location>
    </subcellularLocation>
</comment>
<evidence type="ECO:0000256" key="1">
    <source>
        <dbReference type="ARBA" id="ARBA00004613"/>
    </source>
</evidence>
<reference evidence="8" key="4">
    <citation type="submission" date="2025-09" db="UniProtKB">
        <authorList>
            <consortium name="Ensembl"/>
        </authorList>
    </citation>
    <scope>IDENTIFICATION</scope>
</reference>
<keyword evidence="5" id="KW-0732">Signal</keyword>
<protein>
    <recommendedName>
        <fullName evidence="10">UPAR/Ly6 domain-containing protein</fullName>
    </recommendedName>
</protein>
<dbReference type="Pfam" id="PF02988">
    <property type="entry name" value="PLA2_inh"/>
    <property type="match status" value="1"/>
</dbReference>
<evidence type="ECO:0000313" key="9">
    <source>
        <dbReference type="Proteomes" id="UP000007267"/>
    </source>
</evidence>
<proteinExistence type="inferred from homology"/>
<keyword evidence="3" id="KW-0964">Secreted</keyword>
<evidence type="ECO:0008006" key="10">
    <source>
        <dbReference type="Google" id="ProtNLM"/>
    </source>
</evidence>
<dbReference type="CDD" id="cd23572">
    <property type="entry name" value="TFP_LU_ECD_PINLYP_rpt2"/>
    <property type="match status" value="1"/>
</dbReference>
<dbReference type="InterPro" id="IPR045860">
    <property type="entry name" value="Snake_toxin-like_sf"/>
</dbReference>
<sequence>MKTLLLCCLLWALLETGTCVSCEVCQNKGDSCTGPVQVCSKELDSCGIMKTESILGEKSLSFEKACVSSSLCNLGPLYMKFGNGISISRNVACCVGEACKTATVSVPPANTTLNGRRCPACFSMFSHHCNEEIIDCTGSQTHCLHVSGTVKRGETAMKIKVKGCTTESSCTNKEIFKEFDANTTTAECSPASSRVAT</sequence>
<evidence type="ECO:0000256" key="2">
    <source>
        <dbReference type="ARBA" id="ARBA00006570"/>
    </source>
</evidence>
<organism evidence="8 9">
    <name type="scientific">Pelodiscus sinensis</name>
    <name type="common">Chinese softshell turtle</name>
    <name type="synonym">Trionyx sinensis</name>
    <dbReference type="NCBI Taxonomy" id="13735"/>
    <lineage>
        <taxon>Eukaryota</taxon>
        <taxon>Metazoa</taxon>
        <taxon>Chordata</taxon>
        <taxon>Craniata</taxon>
        <taxon>Vertebrata</taxon>
        <taxon>Euteleostomi</taxon>
        <taxon>Archelosauria</taxon>
        <taxon>Testudinata</taxon>
        <taxon>Testudines</taxon>
        <taxon>Cryptodira</taxon>
        <taxon>Trionychia</taxon>
        <taxon>Trionychidae</taxon>
        <taxon>Pelodiscus</taxon>
    </lineage>
</organism>
<evidence type="ECO:0000256" key="4">
    <source>
        <dbReference type="ARBA" id="ARBA00023157"/>
    </source>
</evidence>
<keyword evidence="9" id="KW-1185">Reference proteome</keyword>
<evidence type="ECO:0000259" key="7">
    <source>
        <dbReference type="Pfam" id="PF02988"/>
    </source>
</evidence>
<dbReference type="CDD" id="cd23588">
    <property type="entry name" value="TFP_LU_ECD_PLIG"/>
    <property type="match status" value="1"/>
</dbReference>
<feature type="domain" description="UPAR/Ly6" evidence="6">
    <location>
        <begin position="114"/>
        <end position="188"/>
    </location>
</feature>
<dbReference type="SUPFAM" id="SSF57302">
    <property type="entry name" value="Snake toxin-like"/>
    <property type="match status" value="2"/>
</dbReference>
<dbReference type="GO" id="GO:0030154">
    <property type="term" value="P:cell differentiation"/>
    <property type="evidence" value="ECO:0007669"/>
    <property type="project" value="UniProtKB-ARBA"/>
</dbReference>
<dbReference type="PANTHER" id="PTHR20914:SF30">
    <property type="entry name" value="LY6_PLAUR DOMAIN CONTAINING 9"/>
    <property type="match status" value="1"/>
</dbReference>
<feature type="signal peptide" evidence="5">
    <location>
        <begin position="1"/>
        <end position="19"/>
    </location>
</feature>
<dbReference type="GeneTree" id="ENSGT00940000164395"/>